<dbReference type="PANTHER" id="PTHR28291">
    <property type="entry name" value="CTD KINASE SUBUNIT GAMMA"/>
    <property type="match status" value="1"/>
</dbReference>
<name>A0A170AME5_ABSGL</name>
<dbReference type="PROSITE" id="PS51391">
    <property type="entry name" value="CID"/>
    <property type="match status" value="1"/>
</dbReference>
<dbReference type="PANTHER" id="PTHR28291:SF1">
    <property type="entry name" value="CTD KINASE SUBUNIT GAMMA"/>
    <property type="match status" value="1"/>
</dbReference>
<dbReference type="InterPro" id="IPR008942">
    <property type="entry name" value="ENTH_VHS"/>
</dbReference>
<dbReference type="InterPro" id="IPR024638">
    <property type="entry name" value="Ctk3_N"/>
</dbReference>
<accession>A0A170AME5</accession>
<dbReference type="STRING" id="4829.A0A170AME5"/>
<feature type="domain" description="CID" evidence="1">
    <location>
        <begin position="6"/>
        <end position="141"/>
    </location>
</feature>
<reference evidence="2" key="1">
    <citation type="submission" date="2016-04" db="EMBL/GenBank/DDBJ databases">
        <authorList>
            <person name="Evans L.H."/>
            <person name="Alamgir A."/>
            <person name="Owens N."/>
            <person name="Weber N.D."/>
            <person name="Virtaneva K."/>
            <person name="Barbian K."/>
            <person name="Babar A."/>
            <person name="Rosenke K."/>
        </authorList>
    </citation>
    <scope>NUCLEOTIDE SEQUENCE [LARGE SCALE GENOMIC DNA]</scope>
    <source>
        <strain evidence="2">CBS 101.48</strain>
    </source>
</reference>
<dbReference type="InterPro" id="IPR024637">
    <property type="entry name" value="Ctk3_C"/>
</dbReference>
<dbReference type="OrthoDB" id="21266at2759"/>
<dbReference type="Pfam" id="PF12350">
    <property type="entry name" value="CTK3_C"/>
    <property type="match status" value="1"/>
</dbReference>
<protein>
    <recommendedName>
        <fullName evidence="1">CID domain-containing protein</fullName>
    </recommendedName>
</protein>
<dbReference type="GO" id="GO:0032786">
    <property type="term" value="P:positive regulation of DNA-templated transcription, elongation"/>
    <property type="evidence" value="ECO:0007669"/>
    <property type="project" value="InterPro"/>
</dbReference>
<dbReference type="SMART" id="SM00582">
    <property type="entry name" value="RPR"/>
    <property type="match status" value="1"/>
</dbReference>
<dbReference type="InterPro" id="IPR006569">
    <property type="entry name" value="CID_dom"/>
</dbReference>
<dbReference type="GO" id="GO:0070692">
    <property type="term" value="C:CTDK-1 complex"/>
    <property type="evidence" value="ECO:0007669"/>
    <property type="project" value="InterPro"/>
</dbReference>
<dbReference type="EMBL" id="LT554853">
    <property type="protein sequence ID" value="SAM07827.1"/>
    <property type="molecule type" value="Genomic_DNA"/>
</dbReference>
<dbReference type="InParanoid" id="A0A170AME5"/>
<dbReference type="AlphaFoldDB" id="A0A170AME5"/>
<dbReference type="InterPro" id="IPR042326">
    <property type="entry name" value="Ctk3"/>
</dbReference>
<dbReference type="Pfam" id="PF12243">
    <property type="entry name" value="CTK3"/>
    <property type="match status" value="1"/>
</dbReference>
<organism evidence="2">
    <name type="scientific">Absidia glauca</name>
    <name type="common">Pin mould</name>
    <dbReference type="NCBI Taxonomy" id="4829"/>
    <lineage>
        <taxon>Eukaryota</taxon>
        <taxon>Fungi</taxon>
        <taxon>Fungi incertae sedis</taxon>
        <taxon>Mucoromycota</taxon>
        <taxon>Mucoromycotina</taxon>
        <taxon>Mucoromycetes</taxon>
        <taxon>Mucorales</taxon>
        <taxon>Cunninghamellaceae</taxon>
        <taxon>Absidia</taxon>
    </lineage>
</organism>
<evidence type="ECO:0000259" key="1">
    <source>
        <dbReference type="PROSITE" id="PS51391"/>
    </source>
</evidence>
<proteinExistence type="predicted"/>
<keyword evidence="3" id="KW-1185">Reference proteome</keyword>
<evidence type="ECO:0000313" key="2">
    <source>
        <dbReference type="EMBL" id="SAM07827.1"/>
    </source>
</evidence>
<dbReference type="OMA" id="DMGEDLH"/>
<dbReference type="GO" id="GO:0045943">
    <property type="term" value="P:positive regulation of transcription by RNA polymerase I"/>
    <property type="evidence" value="ECO:0007669"/>
    <property type="project" value="TreeGrafter"/>
</dbReference>
<dbReference type="Proteomes" id="UP000078561">
    <property type="component" value="Unassembled WGS sequence"/>
</dbReference>
<dbReference type="Gene3D" id="1.25.40.90">
    <property type="match status" value="1"/>
</dbReference>
<gene>
    <name evidence="2" type="primary">ABSGL_13484.1 scaffold 14165</name>
</gene>
<sequence>MSDDLDPFECRLQFISLLKKLNATQLSIQKTARYALKHRQLSEDLYSCFLEELEKTSLNTRLNILYVLDCILSMSRKIQFKGYIELTQPNVLRIINAVALSSSKGIVNVANTRKLLSNWKDKAYFDTGTIESAEKALESCVESSLQATTEEQDNNKANVFTKADILNRMEQDRERHKRLREEMWRRSAEESPDAEFEQLWQTTDQFNINVDGPEIMQQNKLYLPQYPWDSLLL</sequence>
<evidence type="ECO:0000313" key="3">
    <source>
        <dbReference type="Proteomes" id="UP000078561"/>
    </source>
</evidence>